<dbReference type="PANTHER" id="PTHR30160:SF1">
    <property type="entry name" value="LIPOPOLYSACCHARIDE 1,2-N-ACETYLGLUCOSAMINETRANSFERASE-RELATED"/>
    <property type="match status" value="1"/>
</dbReference>
<dbReference type="Gene3D" id="3.40.50.2000">
    <property type="entry name" value="Glycogen Phosphorylase B"/>
    <property type="match status" value="2"/>
</dbReference>
<evidence type="ECO:0000313" key="4">
    <source>
        <dbReference type="Proteomes" id="UP000319619"/>
    </source>
</evidence>
<evidence type="ECO:0000256" key="2">
    <source>
        <dbReference type="ARBA" id="ARBA00022679"/>
    </source>
</evidence>
<protein>
    <recommendedName>
        <fullName evidence="5">Lipopolysaccharide heptosyltransferase II</fullName>
    </recommendedName>
</protein>
<name>A0A532V3E8_UNCL8</name>
<dbReference type="GO" id="GO:0008713">
    <property type="term" value="F:ADP-heptose-lipopolysaccharide heptosyltransferase activity"/>
    <property type="evidence" value="ECO:0007669"/>
    <property type="project" value="TreeGrafter"/>
</dbReference>
<dbReference type="Proteomes" id="UP000319619">
    <property type="component" value="Unassembled WGS sequence"/>
</dbReference>
<evidence type="ECO:0000256" key="1">
    <source>
        <dbReference type="ARBA" id="ARBA00022676"/>
    </source>
</evidence>
<keyword evidence="1" id="KW-0328">Glycosyltransferase</keyword>
<dbReference type="EMBL" id="NJBN01000002">
    <property type="protein sequence ID" value="TKJ41744.1"/>
    <property type="molecule type" value="Genomic_DNA"/>
</dbReference>
<dbReference type="InterPro" id="IPR051199">
    <property type="entry name" value="LPS_LOS_Heptosyltrfase"/>
</dbReference>
<comment type="caution">
    <text evidence="3">The sequence shown here is derived from an EMBL/GenBank/DDBJ whole genome shotgun (WGS) entry which is preliminary data.</text>
</comment>
<dbReference type="GO" id="GO:0005829">
    <property type="term" value="C:cytosol"/>
    <property type="evidence" value="ECO:0007669"/>
    <property type="project" value="TreeGrafter"/>
</dbReference>
<organism evidence="3 4">
    <name type="scientific">candidate division LCP-89 bacterium B3_LCP</name>
    <dbReference type="NCBI Taxonomy" id="2012998"/>
    <lineage>
        <taxon>Bacteria</taxon>
        <taxon>Pseudomonadati</taxon>
        <taxon>Bacteria division LCP-89</taxon>
    </lineage>
</organism>
<dbReference type="GO" id="GO:0009244">
    <property type="term" value="P:lipopolysaccharide core region biosynthetic process"/>
    <property type="evidence" value="ECO:0007669"/>
    <property type="project" value="TreeGrafter"/>
</dbReference>
<gene>
    <name evidence="3" type="ORF">CEE37_04020</name>
</gene>
<accession>A0A532V3E8</accession>
<dbReference type="AlphaFoldDB" id="A0A532V3E8"/>
<dbReference type="Pfam" id="PF01075">
    <property type="entry name" value="Glyco_transf_9"/>
    <property type="match status" value="1"/>
</dbReference>
<dbReference type="SUPFAM" id="SSF53756">
    <property type="entry name" value="UDP-Glycosyltransferase/glycogen phosphorylase"/>
    <property type="match status" value="1"/>
</dbReference>
<dbReference type="PANTHER" id="PTHR30160">
    <property type="entry name" value="TETRAACYLDISACCHARIDE 4'-KINASE-RELATED"/>
    <property type="match status" value="1"/>
</dbReference>
<keyword evidence="2" id="KW-0808">Transferase</keyword>
<evidence type="ECO:0008006" key="5">
    <source>
        <dbReference type="Google" id="ProtNLM"/>
    </source>
</evidence>
<proteinExistence type="predicted"/>
<sequence length="335" mass="37657">MPEHKKILMILLRNIGDVVLTTPATRVLKAHYPDVAIDFVANPAPAQILENNPNLNEIIPYPYKPDDILGAFRFSYDLFKRNYDISIDFLGTPATALMSLASRAEIRVGFNLRIRRLAYTHFDQNYKSGLYNALTKFTLLKPLGIEKEESRTEIFVTEEASTWVDRIFQDNGWNDRTVALSTCAMRDVRCWLPERYAEVANWLNSQGCRVLLTWGPGEREYVEKVHALMKDSAEISPPTTLMQLAALLQKCRMLVCNCSGTKHIAVAVGTPTMTIHGPSEPSVWTPSGDPKHAYVRAENIDCLGCGESDCDHLTCMKDVSSEMVIDAIQQMNVLS</sequence>
<evidence type="ECO:0000313" key="3">
    <source>
        <dbReference type="EMBL" id="TKJ41744.1"/>
    </source>
</evidence>
<dbReference type="InterPro" id="IPR002201">
    <property type="entry name" value="Glyco_trans_9"/>
</dbReference>
<reference evidence="3 4" key="1">
    <citation type="submission" date="2017-06" db="EMBL/GenBank/DDBJ databases">
        <title>Novel microbial phyla capable of carbon fixation and sulfur reduction in deep-sea sediments.</title>
        <authorList>
            <person name="Huang J."/>
            <person name="Baker B."/>
            <person name="Wang Y."/>
        </authorList>
    </citation>
    <scope>NUCLEOTIDE SEQUENCE [LARGE SCALE GENOMIC DNA]</scope>
    <source>
        <strain evidence="3">B3_LCP</strain>
    </source>
</reference>
<dbReference type="CDD" id="cd03789">
    <property type="entry name" value="GT9_LPS_heptosyltransferase"/>
    <property type="match status" value="1"/>
</dbReference>